<dbReference type="Gene3D" id="3.40.30.120">
    <property type="match status" value="1"/>
</dbReference>
<dbReference type="PANTHER" id="PTHR43004">
    <property type="entry name" value="TRK SYSTEM POTASSIUM UPTAKE PROTEIN"/>
    <property type="match status" value="1"/>
</dbReference>
<keyword evidence="6" id="KW-1185">Reference proteome</keyword>
<dbReference type="PANTHER" id="PTHR43004:SF19">
    <property type="entry name" value="BINDING MONOOXYGENASE, PUTATIVE (JCVI)-RELATED"/>
    <property type="match status" value="1"/>
</dbReference>
<sequence>MTTPQSSSPSGAGPVADADVLVVGGGPVGMLLAGELGMQGVRVLVLEKLLEPSIESKAGTLHYRTAQTLARRGLLEAVQPGPGLARTAPGRPVRFHFAGMFDLDLSRVVDEGPALVGSPQAYTERVFERRAAGFGVRVERGAEVVALDQGGDGVRVTTGDGRVFTAGWVVGADGARSAVRKLAGIAFTGTAPTLSAIMGEVRLLDLHNAPQGWERTPRGWTMVWPNPYGHSRVATYRFEGPHPDRNSPVALDELRAELERISGGPVPMDSPRWLTRFTDAALQAETYRSGRVLVAGDAAHVHFPAGGQGLNLGLQDAVNLGWKLAGVVKGRVPASVLDSYHDERHPVAARVLYNVRAQVALMNPDPSVDSLRELFRELMHLDEVNAFLSGMVSGADVAYAGVPGDPFAGVFAPDLGLKTGDGEERLAGLLSAGRAVFADLGDRPELRAIAAEWAGAVDVVHAAPVERVAAEALLVRPDGYLAFSGRGEDGEAARLRAALRTWFGEPA</sequence>
<dbReference type="GO" id="GO:0071949">
    <property type="term" value="F:FAD binding"/>
    <property type="evidence" value="ECO:0007669"/>
    <property type="project" value="InterPro"/>
</dbReference>
<dbReference type="GO" id="GO:0016709">
    <property type="term" value="F:oxidoreductase activity, acting on paired donors, with incorporation or reduction of molecular oxygen, NAD(P)H as one donor, and incorporation of one atom of oxygen"/>
    <property type="evidence" value="ECO:0007669"/>
    <property type="project" value="UniProtKB-ARBA"/>
</dbReference>
<evidence type="ECO:0000313" key="6">
    <source>
        <dbReference type="Proteomes" id="UP001165079"/>
    </source>
</evidence>
<feature type="domain" description="FAD-binding" evidence="4">
    <location>
        <begin position="17"/>
        <end position="352"/>
    </location>
</feature>
<organism evidence="5 6">
    <name type="scientific">Actinorhabdospora filicis</name>
    <dbReference type="NCBI Taxonomy" id="1785913"/>
    <lineage>
        <taxon>Bacteria</taxon>
        <taxon>Bacillati</taxon>
        <taxon>Actinomycetota</taxon>
        <taxon>Actinomycetes</taxon>
        <taxon>Micromonosporales</taxon>
        <taxon>Micromonosporaceae</taxon>
        <taxon>Actinorhabdospora</taxon>
    </lineage>
</organism>
<proteinExistence type="predicted"/>
<evidence type="ECO:0000256" key="3">
    <source>
        <dbReference type="ARBA" id="ARBA00022827"/>
    </source>
</evidence>
<dbReference type="Pfam" id="PF21274">
    <property type="entry name" value="Rng_hyd_C"/>
    <property type="match status" value="1"/>
</dbReference>
<dbReference type="Gene3D" id="3.50.50.60">
    <property type="entry name" value="FAD/NAD(P)-binding domain"/>
    <property type="match status" value="1"/>
</dbReference>
<dbReference type="InterPro" id="IPR036188">
    <property type="entry name" value="FAD/NAD-bd_sf"/>
</dbReference>
<comment type="caution">
    <text evidence="5">The sequence shown here is derived from an EMBL/GenBank/DDBJ whole genome shotgun (WGS) entry which is preliminary data.</text>
</comment>
<gene>
    <name evidence="5" type="ORF">Afil01_04280</name>
</gene>
<comment type="cofactor">
    <cofactor evidence="1">
        <name>FAD</name>
        <dbReference type="ChEBI" id="CHEBI:57692"/>
    </cofactor>
</comment>
<keyword evidence="2" id="KW-0285">Flavoprotein</keyword>
<evidence type="ECO:0000256" key="1">
    <source>
        <dbReference type="ARBA" id="ARBA00001974"/>
    </source>
</evidence>
<keyword evidence="3" id="KW-0274">FAD</keyword>
<name>A0A9W6W7L9_9ACTN</name>
<dbReference type="SUPFAM" id="SSF51905">
    <property type="entry name" value="FAD/NAD(P)-binding domain"/>
    <property type="match status" value="1"/>
</dbReference>
<dbReference type="Pfam" id="PF01494">
    <property type="entry name" value="FAD_binding_3"/>
    <property type="match status" value="1"/>
</dbReference>
<protein>
    <submittedName>
        <fullName evidence="5">FAD-dependent oxidoreductase</fullName>
    </submittedName>
</protein>
<evidence type="ECO:0000256" key="2">
    <source>
        <dbReference type="ARBA" id="ARBA00022630"/>
    </source>
</evidence>
<dbReference type="EMBL" id="BSTX01000001">
    <property type="protein sequence ID" value="GLZ75621.1"/>
    <property type="molecule type" value="Genomic_DNA"/>
</dbReference>
<dbReference type="Proteomes" id="UP001165079">
    <property type="component" value="Unassembled WGS sequence"/>
</dbReference>
<dbReference type="Gene3D" id="3.30.70.2450">
    <property type="match status" value="1"/>
</dbReference>
<dbReference type="RefSeq" id="WP_285660863.1">
    <property type="nucleotide sequence ID" value="NZ_BSTX01000001.1"/>
</dbReference>
<dbReference type="InterPro" id="IPR002938">
    <property type="entry name" value="FAD-bd"/>
</dbReference>
<evidence type="ECO:0000259" key="4">
    <source>
        <dbReference type="Pfam" id="PF01494"/>
    </source>
</evidence>
<evidence type="ECO:0000313" key="5">
    <source>
        <dbReference type="EMBL" id="GLZ75621.1"/>
    </source>
</evidence>
<accession>A0A9W6W7L9</accession>
<reference evidence="5" key="1">
    <citation type="submission" date="2023-03" db="EMBL/GenBank/DDBJ databases">
        <title>Actinorhabdospora filicis NBRC 111898.</title>
        <authorList>
            <person name="Ichikawa N."/>
            <person name="Sato H."/>
            <person name="Tonouchi N."/>
        </authorList>
    </citation>
    <scope>NUCLEOTIDE SEQUENCE</scope>
    <source>
        <strain evidence="5">NBRC 111898</strain>
    </source>
</reference>
<dbReference type="PRINTS" id="PR00420">
    <property type="entry name" value="RNGMNOXGNASE"/>
</dbReference>
<dbReference type="AlphaFoldDB" id="A0A9W6W7L9"/>
<dbReference type="InterPro" id="IPR050641">
    <property type="entry name" value="RIFMO-like"/>
</dbReference>